<dbReference type="AlphaFoldDB" id="A0A179IDY5"/>
<dbReference type="InterPro" id="IPR050491">
    <property type="entry name" value="AmpC-like"/>
</dbReference>
<dbReference type="OMA" id="YRDPWYG"/>
<dbReference type="PANTHER" id="PTHR46825:SF9">
    <property type="entry name" value="BETA-LACTAMASE-RELATED DOMAIN-CONTAINING PROTEIN"/>
    <property type="match status" value="1"/>
</dbReference>
<gene>
    <name evidence="4" type="ORF">LLEC1_02729</name>
</gene>
<dbReference type="PANTHER" id="PTHR46825">
    <property type="entry name" value="D-ALANYL-D-ALANINE-CARBOXYPEPTIDASE/ENDOPEPTIDASE AMPH"/>
    <property type="match status" value="1"/>
</dbReference>
<evidence type="ECO:0000256" key="1">
    <source>
        <dbReference type="ARBA" id="ARBA00038215"/>
    </source>
</evidence>
<keyword evidence="5" id="KW-1185">Reference proteome</keyword>
<evidence type="ECO:0000256" key="2">
    <source>
        <dbReference type="SAM" id="MobiDB-lite"/>
    </source>
</evidence>
<dbReference type="InterPro" id="IPR001466">
    <property type="entry name" value="Beta-lactam-related"/>
</dbReference>
<dbReference type="Pfam" id="PF00144">
    <property type="entry name" value="Beta-lactamase"/>
    <property type="match status" value="1"/>
</dbReference>
<dbReference type="Proteomes" id="UP000243081">
    <property type="component" value="Unassembled WGS sequence"/>
</dbReference>
<dbReference type="InterPro" id="IPR012338">
    <property type="entry name" value="Beta-lactam/transpept-like"/>
</dbReference>
<reference evidence="4 5" key="1">
    <citation type="submission" date="2016-03" db="EMBL/GenBank/DDBJ databases">
        <title>Fine-scale spatial genetic structure of a fungal parasite of coffee scale insects.</title>
        <authorList>
            <person name="Jackson D."/>
            <person name="Zemenick K.A."/>
            <person name="Malloure B."/>
            <person name="Quandt C.A."/>
            <person name="James T.Y."/>
        </authorList>
    </citation>
    <scope>NUCLEOTIDE SEQUENCE [LARGE SCALE GENOMIC DNA]</scope>
    <source>
        <strain evidence="4 5">UM487</strain>
    </source>
</reference>
<feature type="region of interest" description="Disordered" evidence="2">
    <location>
        <begin position="1"/>
        <end position="25"/>
    </location>
</feature>
<accession>A0A179IDY5</accession>
<evidence type="ECO:0000313" key="5">
    <source>
        <dbReference type="Proteomes" id="UP000243081"/>
    </source>
</evidence>
<evidence type="ECO:0000259" key="3">
    <source>
        <dbReference type="Pfam" id="PF00144"/>
    </source>
</evidence>
<organism evidence="4 5">
    <name type="scientific">Cordyceps confragosa</name>
    <name type="common">Lecanicillium lecanii</name>
    <dbReference type="NCBI Taxonomy" id="2714763"/>
    <lineage>
        <taxon>Eukaryota</taxon>
        <taxon>Fungi</taxon>
        <taxon>Dikarya</taxon>
        <taxon>Ascomycota</taxon>
        <taxon>Pezizomycotina</taxon>
        <taxon>Sordariomycetes</taxon>
        <taxon>Hypocreomycetidae</taxon>
        <taxon>Hypocreales</taxon>
        <taxon>Cordycipitaceae</taxon>
        <taxon>Akanthomyces</taxon>
    </lineage>
</organism>
<dbReference type="Gene3D" id="3.40.710.10">
    <property type="entry name" value="DD-peptidase/beta-lactamase superfamily"/>
    <property type="match status" value="1"/>
</dbReference>
<evidence type="ECO:0000313" key="4">
    <source>
        <dbReference type="EMBL" id="OAQ99713.1"/>
    </source>
</evidence>
<dbReference type="SUPFAM" id="SSF56601">
    <property type="entry name" value="beta-lactamase/transpeptidase-like"/>
    <property type="match status" value="1"/>
</dbReference>
<dbReference type="OrthoDB" id="5946976at2759"/>
<protein>
    <recommendedName>
        <fullName evidence="3">Beta-lactamase-related domain-containing protein</fullName>
    </recommendedName>
</protein>
<feature type="domain" description="Beta-lactamase-related" evidence="3">
    <location>
        <begin position="59"/>
        <end position="344"/>
    </location>
</feature>
<comment type="caution">
    <text evidence="4">The sequence shown here is derived from an EMBL/GenBank/DDBJ whole genome shotgun (WGS) entry which is preliminary data.</text>
</comment>
<proteinExistence type="inferred from homology"/>
<feature type="compositionally biased region" description="Polar residues" evidence="2">
    <location>
        <begin position="14"/>
        <end position="23"/>
    </location>
</feature>
<name>A0A179IDY5_CORDF</name>
<sequence>MSRPFWPKPKSVDGPNTPSTKLPSKTPFDEKLLLLLIRYWPISKSPASPLPSSIGNYTFTQGFGHATLPDTKVTPETLWLGASTTKAFVGAALSQFIQNGSYPAQLADGWSTPISSIIPDDVVLTDDWATRHLTLEDAAAHRTGMPRHDLSWKYTANGSHTPVGDVVRSLRHLHLTTEPRTVYQYCNIMYAVLLHVIETVTKQSLQTTFKGLIWAPLGMTSTYLDLREAKNSAHHLATGYYWDNATQSYGALQHDTLQESGASGIITSVVDHAKWVRSLIHYAPPLSLAAHADIRTPRFLGVGLYGLGWLRTAFHGEPLFHHAGQSLSFGTTIYWLPERQHGVVCANLAGEVVVRKLIEDAMGTAADKRHDWAPEYRKKLKNLPGFDGAVNSLYPNRTGKALPPSASLQDLAGEYYDTGYGRLTFQARGAAPGNGLPVRCPAGARFRRQLVGSLLPAQYLKASFKVDGKVSALDIVMDDELPGAKPFNVTFKKVD</sequence>
<dbReference type="EMBL" id="LUKN01002069">
    <property type="protein sequence ID" value="OAQ99713.1"/>
    <property type="molecule type" value="Genomic_DNA"/>
</dbReference>
<comment type="similarity">
    <text evidence="1">Belongs to the peptidase S12 family.</text>
</comment>